<dbReference type="InterPro" id="IPR010730">
    <property type="entry name" value="HET"/>
</dbReference>
<dbReference type="PANTHER" id="PTHR10622">
    <property type="entry name" value="HET DOMAIN-CONTAINING PROTEIN"/>
    <property type="match status" value="1"/>
</dbReference>
<comment type="caution">
    <text evidence="2">The sequence shown here is derived from an EMBL/GenBank/DDBJ whole genome shotgun (WGS) entry which is preliminary data.</text>
</comment>
<proteinExistence type="predicted"/>
<dbReference type="Pfam" id="PF06985">
    <property type="entry name" value="HET"/>
    <property type="match status" value="1"/>
</dbReference>
<keyword evidence="3" id="KW-1185">Reference proteome</keyword>
<gene>
    <name evidence="2" type="ORF">FALBO_16705</name>
</gene>
<sequence length="524" mass="59365">MRLLNTKTLRLCYFGEQPPRYAALSHTWEEEEVTFRDIQQLDTASRLKGFEKIQGCCRQALAHGYDWVWIDTCCIDKTSSSELSEAINCMYKWGMSRYIAVLKNKPPSGEDRARFGQLHMMKSRWFTRGWTLQELIAPPFVEFYSKVWTGLGTRSSLEVLLTLRTRIPLDVLGGKLPSTYCVSQRMSWASGRTTTREEDLAYCLFGLFGVNMPLLYGEGRKAFIGLQEEVLRRTEDLSLLVRADTPGTESAYGYRFTDPGVSGVFAPHPSCFNLDGKVTIGQKPPPDYEFSDIQTTWQNQTHMQLETEGQVSMLAVHVLSNLFTQKARKPVIMERHKRFVVFCLDLGAIQSFEPRKVCLSIVSGDLNSESSASHLSMARHMSIRVLDLHHQRSLSITASPVTQVRCTENTDGYDIELPIDTAAFGSFNLLFNPWNSVRVLGVSRVSVKCLQLDYDEVYDEGSKEQEPGVPSTFETLLYAGWGVCDEIQRLYCTLAPTTKSEFAIQLTERSSQTGSMHDWSAVTW</sequence>
<feature type="domain" description="Heterokaryon incompatibility" evidence="1">
    <location>
        <begin position="21"/>
        <end position="91"/>
    </location>
</feature>
<evidence type="ECO:0000313" key="2">
    <source>
        <dbReference type="EMBL" id="KAF4449197.1"/>
    </source>
</evidence>
<dbReference type="OrthoDB" id="20872at2759"/>
<name>A0A8H4KDG9_9HYPO</name>
<dbReference type="PANTHER" id="PTHR10622:SF10">
    <property type="entry name" value="HET DOMAIN-CONTAINING PROTEIN"/>
    <property type="match status" value="1"/>
</dbReference>
<dbReference type="EMBL" id="JAADYS010003234">
    <property type="protein sequence ID" value="KAF4449197.1"/>
    <property type="molecule type" value="Genomic_DNA"/>
</dbReference>
<protein>
    <submittedName>
        <fullName evidence="2">HET-domain-containing</fullName>
    </submittedName>
</protein>
<evidence type="ECO:0000259" key="1">
    <source>
        <dbReference type="Pfam" id="PF06985"/>
    </source>
</evidence>
<dbReference type="AlphaFoldDB" id="A0A8H4KDG9"/>
<reference evidence="2 3" key="1">
    <citation type="submission" date="2020-01" db="EMBL/GenBank/DDBJ databases">
        <title>Identification and distribution of gene clusters putatively required for synthesis of sphingolipid metabolism inhibitors in phylogenetically diverse species of the filamentous fungus Fusarium.</title>
        <authorList>
            <person name="Kim H.-S."/>
            <person name="Busman M."/>
            <person name="Brown D.W."/>
            <person name="Divon H."/>
            <person name="Uhlig S."/>
            <person name="Proctor R.H."/>
        </authorList>
    </citation>
    <scope>NUCLEOTIDE SEQUENCE [LARGE SCALE GENOMIC DNA]</scope>
    <source>
        <strain evidence="2 3">NRRL 20459</strain>
    </source>
</reference>
<evidence type="ECO:0000313" key="3">
    <source>
        <dbReference type="Proteomes" id="UP000554235"/>
    </source>
</evidence>
<dbReference type="Proteomes" id="UP000554235">
    <property type="component" value="Unassembled WGS sequence"/>
</dbReference>
<accession>A0A8H4KDG9</accession>
<organism evidence="2 3">
    <name type="scientific">Fusarium albosuccineum</name>
    <dbReference type="NCBI Taxonomy" id="1237068"/>
    <lineage>
        <taxon>Eukaryota</taxon>
        <taxon>Fungi</taxon>
        <taxon>Dikarya</taxon>
        <taxon>Ascomycota</taxon>
        <taxon>Pezizomycotina</taxon>
        <taxon>Sordariomycetes</taxon>
        <taxon>Hypocreomycetidae</taxon>
        <taxon>Hypocreales</taxon>
        <taxon>Nectriaceae</taxon>
        <taxon>Fusarium</taxon>
        <taxon>Fusarium decemcellulare species complex</taxon>
    </lineage>
</organism>